<keyword evidence="7 10" id="KW-0256">Endoplasmic reticulum</keyword>
<protein>
    <recommendedName>
        <fullName evidence="10">Mannosyltransferase</fullName>
        <ecNumber evidence="10">2.4.1.-</ecNumber>
    </recommendedName>
</protein>
<evidence type="ECO:0000256" key="11">
    <source>
        <dbReference type="SAM" id="MobiDB-lite"/>
    </source>
</evidence>
<feature type="transmembrane region" description="Helical" evidence="10">
    <location>
        <begin position="138"/>
        <end position="159"/>
    </location>
</feature>
<dbReference type="GO" id="GO:0005789">
    <property type="term" value="C:endoplasmic reticulum membrane"/>
    <property type="evidence" value="ECO:0007669"/>
    <property type="project" value="UniProtKB-SubCell"/>
</dbReference>
<keyword evidence="13" id="KW-1185">Reference proteome</keyword>
<dbReference type="Pfam" id="PF03901">
    <property type="entry name" value="Glyco_transf_22"/>
    <property type="match status" value="1"/>
</dbReference>
<gene>
    <name evidence="12" type="ORF">KP509_20G046700</name>
</gene>
<feature type="transmembrane region" description="Helical" evidence="10">
    <location>
        <begin position="171"/>
        <end position="195"/>
    </location>
</feature>
<dbReference type="GO" id="GO:0000026">
    <property type="term" value="F:alpha-1,2-mannosyltransferase activity"/>
    <property type="evidence" value="ECO:0007669"/>
    <property type="project" value="TreeGrafter"/>
</dbReference>
<evidence type="ECO:0000256" key="3">
    <source>
        <dbReference type="ARBA" id="ARBA00007063"/>
    </source>
</evidence>
<feature type="transmembrane region" description="Helical" evidence="10">
    <location>
        <begin position="409"/>
        <end position="429"/>
    </location>
</feature>
<feature type="region of interest" description="Disordered" evidence="11">
    <location>
        <begin position="1"/>
        <end position="53"/>
    </location>
</feature>
<sequence>MDAQQDLGLRKRSTSSASSASAENAENVASTSEPKVAATPLSAASTSSSQSSDGEIKWGFAFVVLILLRRFSANSNIIHDCDEVFNYWEPLHYLLYKSGFQTWEYSSEFALRSYFYLLLHALVAGPAAWWYGEGPGKVHVFFTTRLALGIISAASEAALVSTIGRRYGKRLAAYTLMLLCFSSGCCHSSTSFLPSTFSMYTMTISVAALMSGRPYLATIAAACGVLIGWPFCVLAAVPIVLYAIQMGGFKRTIVVGILSSMLIIIVSLLADRFFYGRWTLSIFNLVIYNVFGGGDSSLYGVESTTFYFRNGFNNFNLAFILALLLPIIALFAQRKNIRSLLVYVSPVYIWLGFMSMQPHKEERFLYPIYTLICLAAAATVEMIAEIAYGRRGRTEDSTFMMILKVCRPVILGAILVASYSRSLSLLNGYSAPMKVLSHLPSDPKAISAIQKEPVLCIGSEWHRFPSSFFVPSPMYKVHWVDDGFMGLLPLPFNSSIGGTGAAPPYFNKFNKASPEQFITSEDACDFLVELDLHREGMHLRGSNRTLWEVVVEFPFLDKEKSPPIHRAFFIPWYWQSKNKFGAYRLLRRRTIER</sequence>
<dbReference type="InterPro" id="IPR005599">
    <property type="entry name" value="GPI_mannosylTrfase"/>
</dbReference>
<evidence type="ECO:0000256" key="6">
    <source>
        <dbReference type="ARBA" id="ARBA00022692"/>
    </source>
</evidence>
<reference evidence="12" key="1">
    <citation type="submission" date="2021-08" db="EMBL/GenBank/DDBJ databases">
        <title>WGS assembly of Ceratopteris richardii.</title>
        <authorList>
            <person name="Marchant D.B."/>
            <person name="Chen G."/>
            <person name="Jenkins J."/>
            <person name="Shu S."/>
            <person name="Leebens-Mack J."/>
            <person name="Grimwood J."/>
            <person name="Schmutz J."/>
            <person name="Soltis P."/>
            <person name="Soltis D."/>
            <person name="Chen Z.-H."/>
        </authorList>
    </citation>
    <scope>NUCLEOTIDE SEQUENCE</scope>
    <source>
        <strain evidence="12">Whitten #5841</strain>
        <tissue evidence="12">Leaf</tissue>
    </source>
</reference>
<dbReference type="OMA" id="PRDMHAK"/>
<keyword evidence="6 10" id="KW-0812">Transmembrane</keyword>
<evidence type="ECO:0000256" key="1">
    <source>
        <dbReference type="ARBA" id="ARBA00004477"/>
    </source>
</evidence>
<accession>A0A8T2SII9</accession>
<dbReference type="PANTHER" id="PTHR22760">
    <property type="entry name" value="GLYCOSYLTRANSFERASE"/>
    <property type="match status" value="1"/>
</dbReference>
<dbReference type="EMBL" id="CM035425">
    <property type="protein sequence ID" value="KAH7331693.1"/>
    <property type="molecule type" value="Genomic_DNA"/>
</dbReference>
<comment type="subcellular location">
    <subcellularLocation>
        <location evidence="1 10">Endoplasmic reticulum membrane</location>
        <topology evidence="1 10">Multi-pass membrane protein</topology>
    </subcellularLocation>
</comment>
<evidence type="ECO:0000256" key="5">
    <source>
        <dbReference type="ARBA" id="ARBA00022679"/>
    </source>
</evidence>
<dbReference type="GO" id="GO:0006487">
    <property type="term" value="P:protein N-linked glycosylation"/>
    <property type="evidence" value="ECO:0007669"/>
    <property type="project" value="TreeGrafter"/>
</dbReference>
<proteinExistence type="inferred from homology"/>
<dbReference type="PANTHER" id="PTHR22760:SF2">
    <property type="entry name" value="ALPHA-1,2-MANNOSYLTRANSFERASE ALG9"/>
    <property type="match status" value="1"/>
</dbReference>
<feature type="transmembrane region" description="Helical" evidence="10">
    <location>
        <begin position="215"/>
        <end position="241"/>
    </location>
</feature>
<evidence type="ECO:0000256" key="7">
    <source>
        <dbReference type="ARBA" id="ARBA00022824"/>
    </source>
</evidence>
<keyword evidence="5" id="KW-0808">Transferase</keyword>
<evidence type="ECO:0000256" key="4">
    <source>
        <dbReference type="ARBA" id="ARBA00022676"/>
    </source>
</evidence>
<comment type="caution">
    <text evidence="12">The sequence shown here is derived from an EMBL/GenBank/DDBJ whole genome shotgun (WGS) entry which is preliminary data.</text>
</comment>
<dbReference type="OrthoDB" id="497541at2759"/>
<organism evidence="12 13">
    <name type="scientific">Ceratopteris richardii</name>
    <name type="common">Triangle waterfern</name>
    <dbReference type="NCBI Taxonomy" id="49495"/>
    <lineage>
        <taxon>Eukaryota</taxon>
        <taxon>Viridiplantae</taxon>
        <taxon>Streptophyta</taxon>
        <taxon>Embryophyta</taxon>
        <taxon>Tracheophyta</taxon>
        <taxon>Polypodiopsida</taxon>
        <taxon>Polypodiidae</taxon>
        <taxon>Polypodiales</taxon>
        <taxon>Pteridineae</taxon>
        <taxon>Pteridaceae</taxon>
        <taxon>Parkerioideae</taxon>
        <taxon>Ceratopteris</taxon>
    </lineage>
</organism>
<keyword evidence="9 10" id="KW-0472">Membrane</keyword>
<comment type="pathway">
    <text evidence="2">Protein modification; protein glycosylation.</text>
</comment>
<feature type="transmembrane region" description="Helical" evidence="10">
    <location>
        <begin position="253"/>
        <end position="275"/>
    </location>
</feature>
<feature type="compositionally biased region" description="Low complexity" evidence="11">
    <location>
        <begin position="14"/>
        <end position="52"/>
    </location>
</feature>
<feature type="transmembrane region" description="Helical" evidence="10">
    <location>
        <begin position="315"/>
        <end position="333"/>
    </location>
</feature>
<feature type="transmembrane region" description="Helical" evidence="10">
    <location>
        <begin position="114"/>
        <end position="132"/>
    </location>
</feature>
<evidence type="ECO:0000256" key="2">
    <source>
        <dbReference type="ARBA" id="ARBA00004922"/>
    </source>
</evidence>
<keyword evidence="8 10" id="KW-1133">Transmembrane helix</keyword>
<evidence type="ECO:0000313" key="13">
    <source>
        <dbReference type="Proteomes" id="UP000825935"/>
    </source>
</evidence>
<evidence type="ECO:0000256" key="9">
    <source>
        <dbReference type="ARBA" id="ARBA00023136"/>
    </source>
</evidence>
<evidence type="ECO:0000256" key="10">
    <source>
        <dbReference type="RuleBase" id="RU363075"/>
    </source>
</evidence>
<keyword evidence="4 10" id="KW-0328">Glycosyltransferase</keyword>
<feature type="transmembrane region" description="Helical" evidence="10">
    <location>
        <begin position="364"/>
        <end position="388"/>
    </location>
</feature>
<comment type="similarity">
    <text evidence="3 10">Belongs to the glycosyltransferase 22 family.</text>
</comment>
<feature type="transmembrane region" description="Helical" evidence="10">
    <location>
        <begin position="340"/>
        <end position="358"/>
    </location>
</feature>
<evidence type="ECO:0000256" key="8">
    <source>
        <dbReference type="ARBA" id="ARBA00022989"/>
    </source>
</evidence>
<evidence type="ECO:0000313" key="12">
    <source>
        <dbReference type="EMBL" id="KAH7331693.1"/>
    </source>
</evidence>
<dbReference type="EC" id="2.4.1.-" evidence="10"/>
<dbReference type="Proteomes" id="UP000825935">
    <property type="component" value="Chromosome 20"/>
</dbReference>
<dbReference type="AlphaFoldDB" id="A0A8T2SII9"/>
<name>A0A8T2SII9_CERRI</name>